<accession>A0A2P9HHW1</accession>
<evidence type="ECO:0000313" key="1">
    <source>
        <dbReference type="EMBL" id="SPL63694.1"/>
    </source>
</evidence>
<reference evidence="2" key="1">
    <citation type="submission" date="2017-12" db="EMBL/GenBank/DDBJ databases">
        <authorList>
            <person name="Diaz M."/>
        </authorList>
    </citation>
    <scope>NUCLEOTIDE SEQUENCE [LARGE SCALE GENOMIC DNA]</scope>
    <source>
        <strain evidence="2">FI11154</strain>
    </source>
</reference>
<name>A0A2P9HHW1_9HYPH</name>
<protein>
    <submittedName>
        <fullName evidence="1">Uncharacterized protein</fullName>
    </submittedName>
</protein>
<dbReference type="Proteomes" id="UP000246073">
    <property type="component" value="Unassembled WGS sequence"/>
</dbReference>
<proteinExistence type="predicted"/>
<evidence type="ECO:0000313" key="2">
    <source>
        <dbReference type="Proteomes" id="UP000246073"/>
    </source>
</evidence>
<dbReference type="AlphaFoldDB" id="A0A2P9HHW1"/>
<dbReference type="EMBL" id="OOFM01000004">
    <property type="protein sequence ID" value="SPL63694.1"/>
    <property type="molecule type" value="Genomic_DNA"/>
</dbReference>
<sequence length="51" mass="5501">MLLFDFHQANATVVFDDYGAPSFVIAVDINPDGLTVYHHGAEVARLLVSGP</sequence>
<organism evidence="1 2">
    <name type="scientific">Ochrobactrum soli</name>
    <dbReference type="NCBI Taxonomy" id="2448455"/>
    <lineage>
        <taxon>Bacteria</taxon>
        <taxon>Pseudomonadati</taxon>
        <taxon>Pseudomonadota</taxon>
        <taxon>Alphaproteobacteria</taxon>
        <taxon>Hyphomicrobiales</taxon>
        <taxon>Brucellaceae</taxon>
        <taxon>Brucella/Ochrobactrum group</taxon>
        <taxon>Ochrobactrum</taxon>
    </lineage>
</organism>
<gene>
    <name evidence="1" type="ORF">OHAE_3626</name>
</gene>